<feature type="transmembrane region" description="Helical" evidence="14">
    <location>
        <begin position="100"/>
        <end position="125"/>
    </location>
</feature>
<evidence type="ECO:0000256" key="3">
    <source>
        <dbReference type="ARBA" id="ARBA00004141"/>
    </source>
</evidence>
<dbReference type="InterPro" id="IPR034804">
    <property type="entry name" value="SQR/QFR_C/D"/>
</dbReference>
<proteinExistence type="predicted"/>
<evidence type="ECO:0000256" key="4">
    <source>
        <dbReference type="ARBA" id="ARBA00005163"/>
    </source>
</evidence>
<evidence type="ECO:0000256" key="10">
    <source>
        <dbReference type="ARBA" id="ARBA00022982"/>
    </source>
</evidence>
<keyword evidence="6" id="KW-0816">Tricarboxylic acid cycle</keyword>
<evidence type="ECO:0000256" key="5">
    <source>
        <dbReference type="ARBA" id="ARBA00022448"/>
    </source>
</evidence>
<dbReference type="GO" id="GO:0006099">
    <property type="term" value="P:tricarboxylic acid cycle"/>
    <property type="evidence" value="ECO:0007669"/>
    <property type="project" value="UniProtKB-UniPathway"/>
</dbReference>
<dbReference type="GO" id="GO:0046872">
    <property type="term" value="F:metal ion binding"/>
    <property type="evidence" value="ECO:0007669"/>
    <property type="project" value="UniProtKB-KW"/>
</dbReference>
<dbReference type="Pfam" id="PF01127">
    <property type="entry name" value="Sdh_cyt"/>
    <property type="match status" value="1"/>
</dbReference>
<dbReference type="SUPFAM" id="SSF81343">
    <property type="entry name" value="Fumarate reductase respiratory complex transmembrane subunits"/>
    <property type="match status" value="1"/>
</dbReference>
<gene>
    <name evidence="15" type="ORF">METZ01_LOCUS39729</name>
</gene>
<evidence type="ECO:0000256" key="1">
    <source>
        <dbReference type="ARBA" id="ARBA00001971"/>
    </source>
</evidence>
<evidence type="ECO:0000313" key="15">
    <source>
        <dbReference type="EMBL" id="SUZ86875.1"/>
    </source>
</evidence>
<evidence type="ECO:0008006" key="16">
    <source>
        <dbReference type="Google" id="ProtNLM"/>
    </source>
</evidence>
<keyword evidence="7" id="KW-0349">Heme</keyword>
<accession>A0A381R533</accession>
<dbReference type="GO" id="GO:0016020">
    <property type="term" value="C:membrane"/>
    <property type="evidence" value="ECO:0007669"/>
    <property type="project" value="UniProtKB-SubCell"/>
</dbReference>
<dbReference type="Gene3D" id="1.20.1300.10">
    <property type="entry name" value="Fumarate reductase/succinate dehydrogenase, transmembrane subunit"/>
    <property type="match status" value="1"/>
</dbReference>
<keyword evidence="11 14" id="KW-1133">Transmembrane helix</keyword>
<evidence type="ECO:0000256" key="8">
    <source>
        <dbReference type="ARBA" id="ARBA00022692"/>
    </source>
</evidence>
<comment type="subcellular location">
    <subcellularLocation>
        <location evidence="3">Membrane</location>
        <topology evidence="3">Multi-pass membrane protein</topology>
    </subcellularLocation>
</comment>
<dbReference type="NCBIfam" id="TIGR02968">
    <property type="entry name" value="succ_dehyd_anc"/>
    <property type="match status" value="1"/>
</dbReference>
<reference evidence="15" key="1">
    <citation type="submission" date="2018-05" db="EMBL/GenBank/DDBJ databases">
        <authorList>
            <person name="Lanie J.A."/>
            <person name="Ng W.-L."/>
            <person name="Kazmierczak K.M."/>
            <person name="Andrzejewski T.M."/>
            <person name="Davidsen T.M."/>
            <person name="Wayne K.J."/>
            <person name="Tettelin H."/>
            <person name="Glass J.I."/>
            <person name="Rusch D."/>
            <person name="Podicherti R."/>
            <person name="Tsui H.-C.T."/>
            <person name="Winkler M.E."/>
        </authorList>
    </citation>
    <scope>NUCLEOTIDE SEQUENCE</scope>
</reference>
<dbReference type="UniPathway" id="UPA00223"/>
<dbReference type="GO" id="GO:0020037">
    <property type="term" value="F:heme binding"/>
    <property type="evidence" value="ECO:0007669"/>
    <property type="project" value="InterPro"/>
</dbReference>
<feature type="transmembrane region" description="Helical" evidence="14">
    <location>
        <begin position="30"/>
        <end position="48"/>
    </location>
</feature>
<protein>
    <recommendedName>
        <fullName evidence="16">Succinate dehydrogenase hydrophobic membrane anchor subunit</fullName>
    </recommendedName>
</protein>
<evidence type="ECO:0000256" key="6">
    <source>
        <dbReference type="ARBA" id="ARBA00022532"/>
    </source>
</evidence>
<dbReference type="EMBL" id="UINC01001704">
    <property type="protein sequence ID" value="SUZ86875.1"/>
    <property type="molecule type" value="Genomic_DNA"/>
</dbReference>
<keyword evidence="8 14" id="KW-0812">Transmembrane</keyword>
<sequence length="127" mass="14999">MNIVNRFLNLLCLSGFEQARGHWRSQRETAVILLILTLWFLYQLLFVLNSLDFIEVQAWARDPLNALIIILTSLYMIYHAELGVQVIIEDYVSDKRSQLILLYTLRFFRICVVLTTFVSMFFIVFKS</sequence>
<keyword evidence="5" id="KW-0813">Transport</keyword>
<dbReference type="InterPro" id="IPR014312">
    <property type="entry name" value="Succ_DH_anchor"/>
</dbReference>
<name>A0A381R533_9ZZZZ</name>
<evidence type="ECO:0000256" key="7">
    <source>
        <dbReference type="ARBA" id="ARBA00022617"/>
    </source>
</evidence>
<keyword evidence="10" id="KW-0249">Electron transport</keyword>
<comment type="pathway">
    <text evidence="4">Carbohydrate metabolism; tricarboxylic acid cycle.</text>
</comment>
<dbReference type="InterPro" id="IPR000701">
    <property type="entry name" value="SuccDH_FuR_B_TM-su"/>
</dbReference>
<evidence type="ECO:0000256" key="11">
    <source>
        <dbReference type="ARBA" id="ARBA00022989"/>
    </source>
</evidence>
<keyword evidence="12" id="KW-0408">Iron</keyword>
<feature type="transmembrane region" description="Helical" evidence="14">
    <location>
        <begin position="68"/>
        <end position="88"/>
    </location>
</feature>
<comment type="cofactor">
    <cofactor evidence="1">
        <name>heme</name>
        <dbReference type="ChEBI" id="CHEBI:30413"/>
    </cofactor>
</comment>
<dbReference type="AlphaFoldDB" id="A0A381R533"/>
<evidence type="ECO:0000256" key="14">
    <source>
        <dbReference type="SAM" id="Phobius"/>
    </source>
</evidence>
<evidence type="ECO:0000256" key="2">
    <source>
        <dbReference type="ARBA" id="ARBA00004050"/>
    </source>
</evidence>
<comment type="function">
    <text evidence="2">Membrane-anchoring subunit of succinate dehydrogenase (SDH).</text>
</comment>
<keyword evidence="9" id="KW-0479">Metal-binding</keyword>
<evidence type="ECO:0000256" key="13">
    <source>
        <dbReference type="ARBA" id="ARBA00023136"/>
    </source>
</evidence>
<evidence type="ECO:0000256" key="9">
    <source>
        <dbReference type="ARBA" id="ARBA00022723"/>
    </source>
</evidence>
<evidence type="ECO:0000256" key="12">
    <source>
        <dbReference type="ARBA" id="ARBA00023004"/>
    </source>
</evidence>
<organism evidence="15">
    <name type="scientific">marine metagenome</name>
    <dbReference type="NCBI Taxonomy" id="408172"/>
    <lineage>
        <taxon>unclassified sequences</taxon>
        <taxon>metagenomes</taxon>
        <taxon>ecological metagenomes</taxon>
    </lineage>
</organism>
<keyword evidence="13 14" id="KW-0472">Membrane</keyword>